<dbReference type="InterPro" id="IPR036396">
    <property type="entry name" value="Cyt_P450_sf"/>
</dbReference>
<dbReference type="Proteomes" id="UP000652761">
    <property type="component" value="Unassembled WGS sequence"/>
</dbReference>
<accession>A0A843WY61</accession>
<dbReference type="InterPro" id="IPR002401">
    <property type="entry name" value="Cyt_P450_E_grp-I"/>
</dbReference>
<keyword evidence="3 8" id="KW-0349">Heme</keyword>
<dbReference type="PANTHER" id="PTHR47955">
    <property type="entry name" value="CYTOCHROME P450 FAMILY 71 PROTEIN"/>
    <property type="match status" value="1"/>
</dbReference>
<dbReference type="PRINTS" id="PR00385">
    <property type="entry name" value="P450"/>
</dbReference>
<dbReference type="GO" id="GO:0016705">
    <property type="term" value="F:oxidoreductase activity, acting on paired donors, with incorporation or reduction of molecular oxygen"/>
    <property type="evidence" value="ECO:0007669"/>
    <property type="project" value="InterPro"/>
</dbReference>
<evidence type="ECO:0000313" key="12">
    <source>
        <dbReference type="Proteomes" id="UP000652761"/>
    </source>
</evidence>
<dbReference type="GO" id="GO:0005506">
    <property type="term" value="F:iron ion binding"/>
    <property type="evidence" value="ECO:0007669"/>
    <property type="project" value="InterPro"/>
</dbReference>
<evidence type="ECO:0000256" key="10">
    <source>
        <dbReference type="SAM" id="SignalP"/>
    </source>
</evidence>
<gene>
    <name evidence="11" type="ORF">Taro_043094</name>
</gene>
<keyword evidence="4 8" id="KW-0479">Metal-binding</keyword>
<sequence length="507" mass="56683">MAADGGLLLLLAFILLLSRMLLVLAKGSKQIREKMKHSTPPGPTGLPVIGNLHQLGSHQHRTLHELSKRYGPLMHLQLCSVPVLVVSSAELAEEILKKNDLKVSSRPSITPWRQLSYNFSDVGFSPYGATWRELRKITVVSLLNARKVEGFRYVREEEVERMIASISSLASLSKPINLSKLLHALSNSIVCRAAFGKRFHNAGEGYSETKFHGIFQETQALLSKFFVADYIPWAGWADVLTGLQARLKKNFAEIDAFCKEVIEAHINVHRASEDQEEDFVDVLLRLQKKDSTHLTMNHIKGLIMDIFIAATETSSATVEYAIAELIRNPSAMLRAQEEVRGMVGTKGKAEESDLSQLNYLKSIIKETFRLHPVAPLLIPRETLDTIDINGYSISPKTRVLVNAWAIGRDPKTWQEPDKFIPERFMDSTIDFKGHDFQLIPFGAGRRICPGITFGIMTVELALANLLYAFNWEDLKGMGGGGIDMDEGNGIAVRLKNDLQLKATKCKY</sequence>
<keyword evidence="12" id="KW-1185">Reference proteome</keyword>
<evidence type="ECO:0000256" key="7">
    <source>
        <dbReference type="ARBA" id="ARBA00023033"/>
    </source>
</evidence>
<evidence type="ECO:0000256" key="2">
    <source>
        <dbReference type="ARBA" id="ARBA00010617"/>
    </source>
</evidence>
<evidence type="ECO:0000313" key="11">
    <source>
        <dbReference type="EMBL" id="MQM10201.1"/>
    </source>
</evidence>
<dbReference type="OrthoDB" id="2789670at2759"/>
<evidence type="ECO:0000256" key="6">
    <source>
        <dbReference type="ARBA" id="ARBA00023004"/>
    </source>
</evidence>
<proteinExistence type="inferred from homology"/>
<dbReference type="GO" id="GO:0004497">
    <property type="term" value="F:monooxygenase activity"/>
    <property type="evidence" value="ECO:0007669"/>
    <property type="project" value="UniProtKB-KW"/>
</dbReference>
<dbReference type="InterPro" id="IPR017972">
    <property type="entry name" value="Cyt_P450_CS"/>
</dbReference>
<dbReference type="PANTHER" id="PTHR47955:SF19">
    <property type="entry name" value="CYTOCHROME P450 71A9-LIKE ISOFORM X1"/>
    <property type="match status" value="1"/>
</dbReference>
<dbReference type="GO" id="GO:0020037">
    <property type="term" value="F:heme binding"/>
    <property type="evidence" value="ECO:0007669"/>
    <property type="project" value="InterPro"/>
</dbReference>
<comment type="caution">
    <text evidence="11">The sequence shown here is derived from an EMBL/GenBank/DDBJ whole genome shotgun (WGS) entry which is preliminary data.</text>
</comment>
<evidence type="ECO:0000256" key="9">
    <source>
        <dbReference type="RuleBase" id="RU000461"/>
    </source>
</evidence>
<dbReference type="EMBL" id="NMUH01004609">
    <property type="protein sequence ID" value="MQM10201.1"/>
    <property type="molecule type" value="Genomic_DNA"/>
</dbReference>
<dbReference type="Pfam" id="PF00067">
    <property type="entry name" value="p450"/>
    <property type="match status" value="1"/>
</dbReference>
<dbReference type="PROSITE" id="PS00086">
    <property type="entry name" value="CYTOCHROME_P450"/>
    <property type="match status" value="1"/>
</dbReference>
<name>A0A843WY61_COLES</name>
<evidence type="ECO:0000256" key="1">
    <source>
        <dbReference type="ARBA" id="ARBA00001971"/>
    </source>
</evidence>
<feature type="chain" id="PRO_5033037489" description="Cytochrome P450 71A1" evidence="10">
    <location>
        <begin position="26"/>
        <end position="507"/>
    </location>
</feature>
<keyword evidence="10" id="KW-0732">Signal</keyword>
<comment type="similarity">
    <text evidence="2 9">Belongs to the cytochrome P450 family.</text>
</comment>
<evidence type="ECO:0000256" key="5">
    <source>
        <dbReference type="ARBA" id="ARBA00023002"/>
    </source>
</evidence>
<feature type="signal peptide" evidence="10">
    <location>
        <begin position="1"/>
        <end position="25"/>
    </location>
</feature>
<dbReference type="Gene3D" id="1.10.630.10">
    <property type="entry name" value="Cytochrome P450"/>
    <property type="match status" value="1"/>
</dbReference>
<keyword evidence="5 9" id="KW-0560">Oxidoreductase</keyword>
<dbReference type="InterPro" id="IPR001128">
    <property type="entry name" value="Cyt_P450"/>
</dbReference>
<evidence type="ECO:0008006" key="13">
    <source>
        <dbReference type="Google" id="ProtNLM"/>
    </source>
</evidence>
<evidence type="ECO:0000256" key="8">
    <source>
        <dbReference type="PIRSR" id="PIRSR602401-1"/>
    </source>
</evidence>
<reference evidence="11" key="1">
    <citation type="submission" date="2017-07" db="EMBL/GenBank/DDBJ databases">
        <title>Taro Niue Genome Assembly and Annotation.</title>
        <authorList>
            <person name="Atibalentja N."/>
            <person name="Keating K."/>
            <person name="Fields C.J."/>
        </authorList>
    </citation>
    <scope>NUCLEOTIDE SEQUENCE</scope>
    <source>
        <strain evidence="11">Niue_2</strain>
        <tissue evidence="11">Leaf</tissue>
    </source>
</reference>
<comment type="cofactor">
    <cofactor evidence="1 8">
        <name>heme</name>
        <dbReference type="ChEBI" id="CHEBI:30413"/>
    </cofactor>
</comment>
<dbReference type="SUPFAM" id="SSF48264">
    <property type="entry name" value="Cytochrome P450"/>
    <property type="match status" value="1"/>
</dbReference>
<keyword evidence="6 8" id="KW-0408">Iron</keyword>
<organism evidence="11 12">
    <name type="scientific">Colocasia esculenta</name>
    <name type="common">Wild taro</name>
    <name type="synonym">Arum esculentum</name>
    <dbReference type="NCBI Taxonomy" id="4460"/>
    <lineage>
        <taxon>Eukaryota</taxon>
        <taxon>Viridiplantae</taxon>
        <taxon>Streptophyta</taxon>
        <taxon>Embryophyta</taxon>
        <taxon>Tracheophyta</taxon>
        <taxon>Spermatophyta</taxon>
        <taxon>Magnoliopsida</taxon>
        <taxon>Liliopsida</taxon>
        <taxon>Araceae</taxon>
        <taxon>Aroideae</taxon>
        <taxon>Colocasieae</taxon>
        <taxon>Colocasia</taxon>
    </lineage>
</organism>
<evidence type="ECO:0000256" key="3">
    <source>
        <dbReference type="ARBA" id="ARBA00022617"/>
    </source>
</evidence>
<dbReference type="FunFam" id="1.10.630.10:FF:000011">
    <property type="entry name" value="Cytochrome P450 83B1"/>
    <property type="match status" value="1"/>
</dbReference>
<dbReference type="PRINTS" id="PR00463">
    <property type="entry name" value="EP450I"/>
</dbReference>
<dbReference type="CDD" id="cd11072">
    <property type="entry name" value="CYP71-like"/>
    <property type="match status" value="1"/>
</dbReference>
<evidence type="ECO:0000256" key="4">
    <source>
        <dbReference type="ARBA" id="ARBA00022723"/>
    </source>
</evidence>
<feature type="binding site" description="axial binding residue" evidence="8">
    <location>
        <position position="448"/>
    </location>
    <ligand>
        <name>heme</name>
        <dbReference type="ChEBI" id="CHEBI:30413"/>
    </ligand>
    <ligandPart>
        <name>Fe</name>
        <dbReference type="ChEBI" id="CHEBI:18248"/>
    </ligandPart>
</feature>
<protein>
    <recommendedName>
        <fullName evidence="13">Cytochrome P450 71A1</fullName>
    </recommendedName>
</protein>
<keyword evidence="7 9" id="KW-0503">Monooxygenase</keyword>
<dbReference type="AlphaFoldDB" id="A0A843WY61"/>